<dbReference type="GO" id="GO:0003676">
    <property type="term" value="F:nucleic acid binding"/>
    <property type="evidence" value="ECO:0007669"/>
    <property type="project" value="InterPro"/>
</dbReference>
<dbReference type="Pfam" id="PF00075">
    <property type="entry name" value="RNase_H"/>
    <property type="match status" value="1"/>
</dbReference>
<name>A0A561QWR6_9HYPH</name>
<evidence type="ECO:0000313" key="4">
    <source>
        <dbReference type="Proteomes" id="UP000320653"/>
    </source>
</evidence>
<feature type="domain" description="RNase H type-1" evidence="2">
    <location>
        <begin position="1"/>
        <end position="153"/>
    </location>
</feature>
<reference evidence="3 4" key="1">
    <citation type="submission" date="2019-06" db="EMBL/GenBank/DDBJ databases">
        <title>Sorghum-associated microbial communities from plants grown in Nebraska, USA.</title>
        <authorList>
            <person name="Schachtman D."/>
        </authorList>
    </citation>
    <scope>NUCLEOTIDE SEQUENCE [LARGE SCALE GENOMIC DNA]</scope>
    <source>
        <strain evidence="3 4">1225</strain>
    </source>
</reference>
<dbReference type="InterPro" id="IPR012337">
    <property type="entry name" value="RNaseH-like_sf"/>
</dbReference>
<dbReference type="InterPro" id="IPR022892">
    <property type="entry name" value="RNaseHI"/>
</dbReference>
<evidence type="ECO:0000256" key="1">
    <source>
        <dbReference type="ARBA" id="ARBA00011245"/>
    </source>
</evidence>
<evidence type="ECO:0000313" key="3">
    <source>
        <dbReference type="EMBL" id="TWF54815.1"/>
    </source>
</evidence>
<evidence type="ECO:0000259" key="2">
    <source>
        <dbReference type="PROSITE" id="PS50879"/>
    </source>
</evidence>
<dbReference type="InterPro" id="IPR036397">
    <property type="entry name" value="RNaseH_sf"/>
</dbReference>
<protein>
    <submittedName>
        <fullName evidence="3">RNase HI</fullName>
    </submittedName>
</protein>
<dbReference type="RefSeq" id="WP_145637556.1">
    <property type="nucleotide sequence ID" value="NZ_VIWP01000003.1"/>
</dbReference>
<accession>A0A561QWR6</accession>
<dbReference type="CDD" id="cd09278">
    <property type="entry name" value="RNase_HI_prokaryote_like"/>
    <property type="match status" value="1"/>
</dbReference>
<comment type="subunit">
    <text evidence="1">Monomer.</text>
</comment>
<proteinExistence type="predicted"/>
<dbReference type="Gene3D" id="3.30.420.10">
    <property type="entry name" value="Ribonuclease H-like superfamily/Ribonuclease H"/>
    <property type="match status" value="1"/>
</dbReference>
<comment type="caution">
    <text evidence="3">The sequence shown here is derived from an EMBL/GenBank/DDBJ whole genome shotgun (WGS) entry which is preliminary data.</text>
</comment>
<dbReference type="InterPro" id="IPR002156">
    <property type="entry name" value="RNaseH_domain"/>
</dbReference>
<dbReference type="Proteomes" id="UP000320653">
    <property type="component" value="Unassembled WGS sequence"/>
</dbReference>
<keyword evidence="4" id="KW-1185">Reference proteome</keyword>
<dbReference type="GO" id="GO:0004523">
    <property type="term" value="F:RNA-DNA hybrid ribonuclease activity"/>
    <property type="evidence" value="ECO:0007669"/>
    <property type="project" value="InterPro"/>
</dbReference>
<sequence>MPDTLDIFSDGSFDAKTLSGGWAFVVLEGDRQVYSASGFDKGPSNNAFEVLAAVKALSWLEIHANGRAAILHTDSNHVFEGCGRWRSIWRNNGWKRIYPNPRSRRRPIPDAKLWQQLDALLENNPRVVVELCKGHSGVEGNDQADILARGAARIGSLGG</sequence>
<organism evidence="3 4">
    <name type="scientific">Neorhizobium alkalisoli</name>
    <dbReference type="NCBI Taxonomy" id="528178"/>
    <lineage>
        <taxon>Bacteria</taxon>
        <taxon>Pseudomonadati</taxon>
        <taxon>Pseudomonadota</taxon>
        <taxon>Alphaproteobacteria</taxon>
        <taxon>Hyphomicrobiales</taxon>
        <taxon>Rhizobiaceae</taxon>
        <taxon>Rhizobium/Agrobacterium group</taxon>
        <taxon>Neorhizobium</taxon>
    </lineage>
</organism>
<gene>
    <name evidence="3" type="ORF">FHW37_103686</name>
</gene>
<dbReference type="EMBL" id="VIWP01000003">
    <property type="protein sequence ID" value="TWF54815.1"/>
    <property type="molecule type" value="Genomic_DNA"/>
</dbReference>
<dbReference type="SUPFAM" id="SSF53098">
    <property type="entry name" value="Ribonuclease H-like"/>
    <property type="match status" value="1"/>
</dbReference>
<dbReference type="OrthoDB" id="8082643at2"/>
<dbReference type="AlphaFoldDB" id="A0A561QWR6"/>
<dbReference type="PROSITE" id="PS50879">
    <property type="entry name" value="RNASE_H_1"/>
    <property type="match status" value="1"/>
</dbReference>